<dbReference type="InterPro" id="IPR019691">
    <property type="entry name" value="DUF2585"/>
</dbReference>
<evidence type="ECO:0000256" key="2">
    <source>
        <dbReference type="ARBA" id="ARBA00022692"/>
    </source>
</evidence>
<evidence type="ECO:0000256" key="3">
    <source>
        <dbReference type="ARBA" id="ARBA00022989"/>
    </source>
</evidence>
<evidence type="ECO:0000256" key="1">
    <source>
        <dbReference type="ARBA" id="ARBA00022475"/>
    </source>
</evidence>
<dbReference type="EMBL" id="ANOH01000445">
    <property type="protein sequence ID" value="EMI52165.1"/>
    <property type="molecule type" value="Genomic_DNA"/>
</dbReference>
<comment type="caution">
    <text evidence="6">The sequence shown here is derived from an EMBL/GenBank/DDBJ whole genome shotgun (WGS) entry which is preliminary data.</text>
</comment>
<reference evidence="6 7" key="1">
    <citation type="journal article" date="2013" name="Mar. Genomics">
        <title>Expression of sulfatases in Rhodopirellula baltica and the diversity of sulfatases in the genus Rhodopirellula.</title>
        <authorList>
            <person name="Wegner C.E."/>
            <person name="Richter-Heitmann T."/>
            <person name="Klindworth A."/>
            <person name="Klockow C."/>
            <person name="Richter M."/>
            <person name="Achstetter T."/>
            <person name="Glockner F.O."/>
            <person name="Harder J."/>
        </authorList>
    </citation>
    <scope>NUCLEOTIDE SEQUENCE [LARGE SCALE GENOMIC DNA]</scope>
    <source>
        <strain evidence="6 7">SM41</strain>
    </source>
</reference>
<keyword evidence="4 5" id="KW-0472">Membrane</keyword>
<dbReference type="PATRIC" id="fig|1263870.3.peg.6788"/>
<feature type="transmembrane region" description="Helical" evidence="5">
    <location>
        <begin position="69"/>
        <end position="90"/>
    </location>
</feature>
<evidence type="ECO:0000256" key="4">
    <source>
        <dbReference type="ARBA" id="ARBA00023136"/>
    </source>
</evidence>
<protein>
    <submittedName>
        <fullName evidence="6">Putative membrane protein</fullName>
    </submittedName>
</protein>
<proteinExistence type="predicted"/>
<evidence type="ECO:0000256" key="5">
    <source>
        <dbReference type="SAM" id="Phobius"/>
    </source>
</evidence>
<organism evidence="6 7">
    <name type="scientific">Rhodopirellula sallentina SM41</name>
    <dbReference type="NCBI Taxonomy" id="1263870"/>
    <lineage>
        <taxon>Bacteria</taxon>
        <taxon>Pseudomonadati</taxon>
        <taxon>Planctomycetota</taxon>
        <taxon>Planctomycetia</taxon>
        <taxon>Pirellulales</taxon>
        <taxon>Pirellulaceae</taxon>
        <taxon>Rhodopirellula</taxon>
    </lineage>
</organism>
<name>M5TSN1_9BACT</name>
<dbReference type="RefSeq" id="WP_008688322.1">
    <property type="nucleotide sequence ID" value="NZ_ANOH01000445.1"/>
</dbReference>
<dbReference type="Pfam" id="PF10755">
    <property type="entry name" value="DUF2585"/>
    <property type="match status" value="1"/>
</dbReference>
<dbReference type="GO" id="GO:0005886">
    <property type="term" value="C:plasma membrane"/>
    <property type="evidence" value="ECO:0007669"/>
    <property type="project" value="InterPro"/>
</dbReference>
<dbReference type="Proteomes" id="UP000011885">
    <property type="component" value="Unassembled WGS sequence"/>
</dbReference>
<keyword evidence="2 5" id="KW-0812">Transmembrane</keyword>
<sequence>MSNETNLSEPAIETPAPRKLAYSLFALAALMWVTLWSMGRVWWCEKGDWLPWSFDVMSSHNSQHLFDPYALSHFEHGLGLWLLLSLILPARVSAYSKIMAIAVIEVGWEILENTPMVIQRYREATVSLDYFGDSIANSTSDYLMCLAGIWLARRIDWRACVGVLVALEIISLLWIRDSLLINIIMLTYPIDAIREWQSAG</sequence>
<keyword evidence="7" id="KW-1185">Reference proteome</keyword>
<accession>M5TSN1</accession>
<keyword evidence="3 5" id="KW-1133">Transmembrane helix</keyword>
<keyword evidence="1" id="KW-1003">Cell membrane</keyword>
<feature type="transmembrane region" description="Helical" evidence="5">
    <location>
        <begin position="20"/>
        <end position="43"/>
    </location>
</feature>
<evidence type="ECO:0000313" key="6">
    <source>
        <dbReference type="EMBL" id="EMI52165.1"/>
    </source>
</evidence>
<dbReference type="AlphaFoldDB" id="M5TSN1"/>
<gene>
    <name evidence="6" type="ORF">RSSM_06405</name>
</gene>
<evidence type="ECO:0000313" key="7">
    <source>
        <dbReference type="Proteomes" id="UP000011885"/>
    </source>
</evidence>